<keyword evidence="2" id="KW-1185">Reference proteome</keyword>
<protein>
    <recommendedName>
        <fullName evidence="3">ParD-like antitoxin of type II toxin-antitoxin system</fullName>
    </recommendedName>
</protein>
<dbReference type="InterPro" id="IPR021831">
    <property type="entry name" value="ParD-like"/>
</dbReference>
<proteinExistence type="predicted"/>
<evidence type="ECO:0000313" key="2">
    <source>
        <dbReference type="Proteomes" id="UP001268089"/>
    </source>
</evidence>
<evidence type="ECO:0000313" key="1">
    <source>
        <dbReference type="EMBL" id="MDR7308404.1"/>
    </source>
</evidence>
<dbReference type="Pfam" id="PF11903">
    <property type="entry name" value="ParD_like"/>
    <property type="match status" value="1"/>
</dbReference>
<dbReference type="Proteomes" id="UP001268089">
    <property type="component" value="Unassembled WGS sequence"/>
</dbReference>
<evidence type="ECO:0008006" key="3">
    <source>
        <dbReference type="Google" id="ProtNLM"/>
    </source>
</evidence>
<gene>
    <name evidence="1" type="ORF">J2X15_003713</name>
</gene>
<organism evidence="1 2">
    <name type="scientific">Rhodoferax saidenbachensis</name>
    <dbReference type="NCBI Taxonomy" id="1484693"/>
    <lineage>
        <taxon>Bacteria</taxon>
        <taxon>Pseudomonadati</taxon>
        <taxon>Pseudomonadota</taxon>
        <taxon>Betaproteobacteria</taxon>
        <taxon>Burkholderiales</taxon>
        <taxon>Comamonadaceae</taxon>
        <taxon>Rhodoferax</taxon>
    </lineage>
</organism>
<sequence length="132" mass="14202">MAQSIRISDDLYSMAQNVSLALGRPLAQQMEYWARLGAALDAAGISADGAMELLNSGIKADEFVAVALGQVPTEKDGGLTMLKERQRKAEQEVVTGQRSARSLWVVGEGDLKGACFTLNPESEFAVNGVTWR</sequence>
<reference evidence="1 2" key="1">
    <citation type="submission" date="2023-07" db="EMBL/GenBank/DDBJ databases">
        <title>Sorghum-associated microbial communities from plants grown in Nebraska, USA.</title>
        <authorList>
            <person name="Schachtman D."/>
        </authorList>
    </citation>
    <scope>NUCLEOTIDE SEQUENCE [LARGE SCALE GENOMIC DNA]</scope>
    <source>
        <strain evidence="1 2">BE308</strain>
    </source>
</reference>
<dbReference type="RefSeq" id="WP_310345670.1">
    <property type="nucleotide sequence ID" value="NZ_JAVDXO010000010.1"/>
</dbReference>
<dbReference type="EMBL" id="JAVDXO010000010">
    <property type="protein sequence ID" value="MDR7308404.1"/>
    <property type="molecule type" value="Genomic_DNA"/>
</dbReference>
<comment type="caution">
    <text evidence="1">The sequence shown here is derived from an EMBL/GenBank/DDBJ whole genome shotgun (WGS) entry which is preliminary data.</text>
</comment>
<name>A0ABU1ZS73_9BURK</name>
<accession>A0ABU1ZS73</accession>